<protein>
    <submittedName>
        <fullName evidence="1">Uncharacterized protein</fullName>
    </submittedName>
</protein>
<gene>
    <name evidence="1" type="ORF">AFUS01_LOCUS28717</name>
</gene>
<feature type="non-terminal residue" evidence="1">
    <location>
        <position position="143"/>
    </location>
</feature>
<dbReference type="Pfam" id="PF20669">
    <property type="entry name" value="Exo70_N"/>
    <property type="match status" value="1"/>
</dbReference>
<accession>A0A8J2KJF7</accession>
<proteinExistence type="predicted"/>
<comment type="caution">
    <text evidence="1">The sequence shown here is derived from an EMBL/GenBank/DDBJ whole genome shotgun (WGS) entry which is preliminary data.</text>
</comment>
<reference evidence="1" key="1">
    <citation type="submission" date="2021-06" db="EMBL/GenBank/DDBJ databases">
        <authorList>
            <person name="Hodson N. C."/>
            <person name="Mongue J. A."/>
            <person name="Jaron S. K."/>
        </authorList>
    </citation>
    <scope>NUCLEOTIDE SEQUENCE</scope>
</reference>
<dbReference type="OrthoDB" id="1922221at2759"/>
<organism evidence="1 2">
    <name type="scientific">Allacma fusca</name>
    <dbReference type="NCBI Taxonomy" id="39272"/>
    <lineage>
        <taxon>Eukaryota</taxon>
        <taxon>Metazoa</taxon>
        <taxon>Ecdysozoa</taxon>
        <taxon>Arthropoda</taxon>
        <taxon>Hexapoda</taxon>
        <taxon>Collembola</taxon>
        <taxon>Symphypleona</taxon>
        <taxon>Sminthuridae</taxon>
        <taxon>Allacma</taxon>
    </lineage>
</organism>
<evidence type="ECO:0000313" key="1">
    <source>
        <dbReference type="EMBL" id="CAG7818198.1"/>
    </source>
</evidence>
<keyword evidence="2" id="KW-1185">Reference proteome</keyword>
<sequence>MDTQIESGLAVLRDASAKTEQLTTHLVGILDSFEDRIGRLQDTILPVYQQTEALRLKQQNVAKTLKLVDEVLGYYNVSKDVENTIRNGTSSGLDEYFQATERIEQAVKYFEKNNSQSVELENLLSLSTAAGDALNKEFRDMLT</sequence>
<name>A0A8J2KJF7_9HEXA</name>
<dbReference type="EMBL" id="CAJVCH010413927">
    <property type="protein sequence ID" value="CAG7818198.1"/>
    <property type="molecule type" value="Genomic_DNA"/>
</dbReference>
<dbReference type="AlphaFoldDB" id="A0A8J2KJF7"/>
<dbReference type="Proteomes" id="UP000708208">
    <property type="component" value="Unassembled WGS sequence"/>
</dbReference>
<evidence type="ECO:0000313" key="2">
    <source>
        <dbReference type="Proteomes" id="UP000708208"/>
    </source>
</evidence>